<dbReference type="AlphaFoldDB" id="A0A848M6F6"/>
<dbReference type="RefSeq" id="WP_169505348.1">
    <property type="nucleotide sequence ID" value="NZ_JABBPN010000010.1"/>
</dbReference>
<protein>
    <submittedName>
        <fullName evidence="1">Uncharacterized protein</fullName>
    </submittedName>
</protein>
<evidence type="ECO:0000313" key="2">
    <source>
        <dbReference type="Proteomes" id="UP000565468"/>
    </source>
</evidence>
<reference evidence="1 2" key="1">
    <citation type="submission" date="2020-04" db="EMBL/GenBank/DDBJ databases">
        <title>Paenibacillus algicola sp. nov., a novel marine bacterium producing alginate lyase.</title>
        <authorList>
            <person name="Huang H."/>
        </authorList>
    </citation>
    <scope>NUCLEOTIDE SEQUENCE [LARGE SCALE GENOMIC DNA]</scope>
    <source>
        <strain evidence="1 2">L7-75</strain>
    </source>
</reference>
<proteinExistence type="predicted"/>
<comment type="caution">
    <text evidence="1">The sequence shown here is derived from an EMBL/GenBank/DDBJ whole genome shotgun (WGS) entry which is preliminary data.</text>
</comment>
<name>A0A848M6F6_PAELE</name>
<gene>
    <name evidence="1" type="ORF">HII30_12365</name>
</gene>
<keyword evidence="2" id="KW-1185">Reference proteome</keyword>
<dbReference type="EMBL" id="JABBPN010000010">
    <property type="protein sequence ID" value="NMO96567.1"/>
    <property type="molecule type" value="Genomic_DNA"/>
</dbReference>
<evidence type="ECO:0000313" key="1">
    <source>
        <dbReference type="EMBL" id="NMO96567.1"/>
    </source>
</evidence>
<organism evidence="1 2">
    <name type="scientific">Paenibacillus lemnae</name>
    <dbReference type="NCBI Taxonomy" id="1330551"/>
    <lineage>
        <taxon>Bacteria</taxon>
        <taxon>Bacillati</taxon>
        <taxon>Bacillota</taxon>
        <taxon>Bacilli</taxon>
        <taxon>Bacillales</taxon>
        <taxon>Paenibacillaceae</taxon>
        <taxon>Paenibacillus</taxon>
    </lineage>
</organism>
<sequence>MNHIKTTLISLLILTMVLITSGCSEQESSDFVEGLKPTQGQFSIHLFYGDIGNHQLDMHELNAYVNSDEKITNLIPQAQAREATGDLKKKLKTIGINTFPAYAVVDTDGVQLITPYLSEVKDFINIQAAAH</sequence>
<accession>A0A848M6F6</accession>
<dbReference type="PROSITE" id="PS51257">
    <property type="entry name" value="PROKAR_LIPOPROTEIN"/>
    <property type="match status" value="1"/>
</dbReference>
<dbReference type="Proteomes" id="UP000565468">
    <property type="component" value="Unassembled WGS sequence"/>
</dbReference>